<keyword evidence="1" id="KW-0472">Membrane</keyword>
<feature type="transmembrane region" description="Helical" evidence="1">
    <location>
        <begin position="21"/>
        <end position="42"/>
    </location>
</feature>
<protein>
    <submittedName>
        <fullName evidence="2">Uncharacterized protein</fullName>
    </submittedName>
</protein>
<reference evidence="2 3" key="1">
    <citation type="journal article" date="2016" name="Nat. Commun.">
        <title>Thousands of microbial genomes shed light on interconnected biogeochemical processes in an aquifer system.</title>
        <authorList>
            <person name="Anantharaman K."/>
            <person name="Brown C.T."/>
            <person name="Hug L.A."/>
            <person name="Sharon I."/>
            <person name="Castelle C.J."/>
            <person name="Probst A.J."/>
            <person name="Thomas B.C."/>
            <person name="Singh A."/>
            <person name="Wilkins M.J."/>
            <person name="Karaoz U."/>
            <person name="Brodie E.L."/>
            <person name="Williams K.H."/>
            <person name="Hubbard S.S."/>
            <person name="Banfield J.F."/>
        </authorList>
    </citation>
    <scope>NUCLEOTIDE SEQUENCE [LARGE SCALE GENOMIC DNA]</scope>
</reference>
<organism evidence="2 3">
    <name type="scientific">Candidatus Zambryskibacteria bacterium RIFCSPLOWO2_02_FULL_39_14</name>
    <dbReference type="NCBI Taxonomy" id="1802769"/>
    <lineage>
        <taxon>Bacteria</taxon>
        <taxon>Candidatus Zambryskiibacteriota</taxon>
    </lineage>
</organism>
<evidence type="ECO:0000313" key="2">
    <source>
        <dbReference type="EMBL" id="OHB08536.1"/>
    </source>
</evidence>
<evidence type="ECO:0000313" key="3">
    <source>
        <dbReference type="Proteomes" id="UP000177096"/>
    </source>
</evidence>
<sequence>MRRYLATLHNKPESHKKRFAFISASVVTLFIIGIWSLTIFGVEEELSYNTRFNDAKKQEVSPFQSLRMNLGTSFESLKGDFQGVIDDLDSLESKIEYQTYEQ</sequence>
<keyword evidence="1" id="KW-0812">Transmembrane</keyword>
<dbReference type="Proteomes" id="UP000177096">
    <property type="component" value="Unassembled WGS sequence"/>
</dbReference>
<name>A0A1G2UGJ2_9BACT</name>
<comment type="caution">
    <text evidence="2">The sequence shown here is derived from an EMBL/GenBank/DDBJ whole genome shotgun (WGS) entry which is preliminary data.</text>
</comment>
<dbReference type="EMBL" id="MHWM01000023">
    <property type="protein sequence ID" value="OHB08536.1"/>
    <property type="molecule type" value="Genomic_DNA"/>
</dbReference>
<proteinExistence type="predicted"/>
<dbReference type="AlphaFoldDB" id="A0A1G2UGJ2"/>
<accession>A0A1G2UGJ2</accession>
<gene>
    <name evidence="2" type="ORF">A3I86_02700</name>
</gene>
<keyword evidence="1" id="KW-1133">Transmembrane helix</keyword>
<evidence type="ECO:0000256" key="1">
    <source>
        <dbReference type="SAM" id="Phobius"/>
    </source>
</evidence>